<reference evidence="3" key="1">
    <citation type="journal article" date="2019" name="Int. J. Syst. Evol. Microbiol.">
        <title>The Global Catalogue of Microorganisms (GCM) 10K type strain sequencing project: providing services to taxonomists for standard genome sequencing and annotation.</title>
        <authorList>
            <consortium name="The Broad Institute Genomics Platform"/>
            <consortium name="The Broad Institute Genome Sequencing Center for Infectious Disease"/>
            <person name="Wu L."/>
            <person name="Ma J."/>
        </authorList>
    </citation>
    <scope>NUCLEOTIDE SEQUENCE [LARGE SCALE GENOMIC DNA]</scope>
    <source>
        <strain evidence="3">CGMCC 4.7289</strain>
    </source>
</reference>
<dbReference type="Proteomes" id="UP001595816">
    <property type="component" value="Unassembled WGS sequence"/>
</dbReference>
<protein>
    <submittedName>
        <fullName evidence="2">ATP-binding protein</fullName>
    </submittedName>
</protein>
<dbReference type="InterPro" id="IPR036388">
    <property type="entry name" value="WH-like_DNA-bd_sf"/>
</dbReference>
<dbReference type="Gene3D" id="1.10.10.10">
    <property type="entry name" value="Winged helix-like DNA-binding domain superfamily/Winged helix DNA-binding domain"/>
    <property type="match status" value="1"/>
</dbReference>
<accession>A0ABV8LRC0</accession>
<gene>
    <name evidence="2" type="ORF">ACFOZ4_22195</name>
</gene>
<dbReference type="SUPFAM" id="SSF52540">
    <property type="entry name" value="P-loop containing nucleoside triphosphate hydrolases"/>
    <property type="match status" value="1"/>
</dbReference>
<dbReference type="InterPro" id="IPR036390">
    <property type="entry name" value="WH_DNA-bd_sf"/>
</dbReference>
<organism evidence="2 3">
    <name type="scientific">Hamadaea flava</name>
    <dbReference type="NCBI Taxonomy" id="1742688"/>
    <lineage>
        <taxon>Bacteria</taxon>
        <taxon>Bacillati</taxon>
        <taxon>Actinomycetota</taxon>
        <taxon>Actinomycetes</taxon>
        <taxon>Micromonosporales</taxon>
        <taxon>Micromonosporaceae</taxon>
        <taxon>Hamadaea</taxon>
    </lineage>
</organism>
<comment type="caution">
    <text evidence="2">The sequence shown here is derived from an EMBL/GenBank/DDBJ whole genome shotgun (WGS) entry which is preliminary data.</text>
</comment>
<dbReference type="Pfam" id="PF13401">
    <property type="entry name" value="AAA_22"/>
    <property type="match status" value="1"/>
</dbReference>
<dbReference type="RefSeq" id="WP_253760870.1">
    <property type="nucleotide sequence ID" value="NZ_JAMZDZ010000001.1"/>
</dbReference>
<dbReference type="InterPro" id="IPR027417">
    <property type="entry name" value="P-loop_NTPase"/>
</dbReference>
<sequence>MTLEKPDYLHGRDREWATLSAFATDPAMGARLALVYGRRRQGKTMLLEALARAGGGFVFTGLPLTARQNLVRLSRAYAAFTGEVATAFADWEQAVDALMRLGERSDQPCLVVLDEFQYLMDGEPALPGFIQLALEPLGRAQTRSRTRLVLCGSALHVMRGLLGGSAPLRGRASREVMIRPFGFRDSADFWDLSADPQLAFQTHALLGGTPAYRGMAGAAPSSVQDFGRWVAEAPLADTSALFREGAVILHEDPELSDVGLYYAVLGAIARGSCRRGEIAAALGRSDQSLAHPLTVLEHTQLIERVDDAFRQRRPVYRITEPVIRLHQLLIAPHEPELVGGAAQQVWEENADTVTSKIYGPHFEEIARQWALWHASPETLGARASAVLSATLACRLHQQGHELDVVAIRRQPYDRDAVLAIGEVKSTAKPVGDGDLERLDHLRELIPADRYEEPPRLLLFARHGFTRELRQSAASRRDVELVDAERLYTGG</sequence>
<evidence type="ECO:0000313" key="3">
    <source>
        <dbReference type="Proteomes" id="UP001595816"/>
    </source>
</evidence>
<keyword evidence="2" id="KW-0067">ATP-binding</keyword>
<dbReference type="SUPFAM" id="SSF46785">
    <property type="entry name" value="Winged helix' DNA-binding domain"/>
    <property type="match status" value="1"/>
</dbReference>
<feature type="domain" description="ORC1/DEAH AAA+ ATPase" evidence="1">
    <location>
        <begin position="29"/>
        <end position="152"/>
    </location>
</feature>
<dbReference type="EMBL" id="JBHSAY010000010">
    <property type="protein sequence ID" value="MFC4133330.1"/>
    <property type="molecule type" value="Genomic_DNA"/>
</dbReference>
<dbReference type="PANTHER" id="PTHR34704">
    <property type="entry name" value="ATPASE"/>
    <property type="match status" value="1"/>
</dbReference>
<keyword evidence="3" id="KW-1185">Reference proteome</keyword>
<keyword evidence="2" id="KW-0547">Nucleotide-binding</keyword>
<dbReference type="PANTHER" id="PTHR34704:SF1">
    <property type="entry name" value="ATPASE"/>
    <property type="match status" value="1"/>
</dbReference>
<dbReference type="GO" id="GO:0005524">
    <property type="term" value="F:ATP binding"/>
    <property type="evidence" value="ECO:0007669"/>
    <property type="project" value="UniProtKB-KW"/>
</dbReference>
<dbReference type="Gene3D" id="3.40.50.300">
    <property type="entry name" value="P-loop containing nucleotide triphosphate hydrolases"/>
    <property type="match status" value="1"/>
</dbReference>
<dbReference type="InterPro" id="IPR049945">
    <property type="entry name" value="AAA_22"/>
</dbReference>
<evidence type="ECO:0000313" key="2">
    <source>
        <dbReference type="EMBL" id="MFC4133330.1"/>
    </source>
</evidence>
<evidence type="ECO:0000259" key="1">
    <source>
        <dbReference type="Pfam" id="PF13401"/>
    </source>
</evidence>
<proteinExistence type="predicted"/>
<name>A0ABV8LRC0_9ACTN</name>